<gene>
    <name evidence="2" type="ORF">EYF80_011120</name>
</gene>
<evidence type="ECO:0000313" key="2">
    <source>
        <dbReference type="EMBL" id="TNN78716.1"/>
    </source>
</evidence>
<proteinExistence type="predicted"/>
<dbReference type="AlphaFoldDB" id="A0A4Z2ILE4"/>
<protein>
    <submittedName>
        <fullName evidence="2">Uncharacterized protein</fullName>
    </submittedName>
</protein>
<evidence type="ECO:0000256" key="1">
    <source>
        <dbReference type="SAM" id="MobiDB-lite"/>
    </source>
</evidence>
<dbReference type="Proteomes" id="UP000314294">
    <property type="component" value="Unassembled WGS sequence"/>
</dbReference>
<feature type="region of interest" description="Disordered" evidence="1">
    <location>
        <begin position="99"/>
        <end position="127"/>
    </location>
</feature>
<sequence length="127" mass="13476">MRRSPSCVPPYGVLEVGLTGDADGHLDRELGQSLAKLDGFLFVPAVEGFAQGERQFFGCTGSKGRVLIASPRDGATATTSHNSSALGSAIFRRADKNARFSPDSCSDVEEKTSELQTISEVENPEAV</sequence>
<comment type="caution">
    <text evidence="2">The sequence shown here is derived from an EMBL/GenBank/DDBJ whole genome shotgun (WGS) entry which is preliminary data.</text>
</comment>
<reference evidence="2 3" key="1">
    <citation type="submission" date="2019-03" db="EMBL/GenBank/DDBJ databases">
        <title>First draft genome of Liparis tanakae, snailfish: a comprehensive survey of snailfish specific genes.</title>
        <authorList>
            <person name="Kim W."/>
            <person name="Song I."/>
            <person name="Jeong J.-H."/>
            <person name="Kim D."/>
            <person name="Kim S."/>
            <person name="Ryu S."/>
            <person name="Song J.Y."/>
            <person name="Lee S.K."/>
        </authorList>
    </citation>
    <scope>NUCLEOTIDE SEQUENCE [LARGE SCALE GENOMIC DNA]</scope>
    <source>
        <tissue evidence="2">Muscle</tissue>
    </source>
</reference>
<accession>A0A4Z2ILE4</accession>
<evidence type="ECO:0000313" key="3">
    <source>
        <dbReference type="Proteomes" id="UP000314294"/>
    </source>
</evidence>
<keyword evidence="3" id="KW-1185">Reference proteome</keyword>
<organism evidence="2 3">
    <name type="scientific">Liparis tanakae</name>
    <name type="common">Tanaka's snailfish</name>
    <dbReference type="NCBI Taxonomy" id="230148"/>
    <lineage>
        <taxon>Eukaryota</taxon>
        <taxon>Metazoa</taxon>
        <taxon>Chordata</taxon>
        <taxon>Craniata</taxon>
        <taxon>Vertebrata</taxon>
        <taxon>Euteleostomi</taxon>
        <taxon>Actinopterygii</taxon>
        <taxon>Neopterygii</taxon>
        <taxon>Teleostei</taxon>
        <taxon>Neoteleostei</taxon>
        <taxon>Acanthomorphata</taxon>
        <taxon>Eupercaria</taxon>
        <taxon>Perciformes</taxon>
        <taxon>Cottioidei</taxon>
        <taxon>Cottales</taxon>
        <taxon>Liparidae</taxon>
        <taxon>Liparis</taxon>
    </lineage>
</organism>
<dbReference type="EMBL" id="SRLO01000071">
    <property type="protein sequence ID" value="TNN78716.1"/>
    <property type="molecule type" value="Genomic_DNA"/>
</dbReference>
<name>A0A4Z2ILE4_9TELE</name>